<protein>
    <submittedName>
        <fullName evidence="1">GatB/Yqey domain protein</fullName>
    </submittedName>
</protein>
<dbReference type="SUPFAM" id="SSF89095">
    <property type="entry name" value="GatB/YqeY motif"/>
    <property type="match status" value="1"/>
</dbReference>
<dbReference type="InterPro" id="IPR042184">
    <property type="entry name" value="YqeY/Aim41_N"/>
</dbReference>
<dbReference type="Gene3D" id="1.10.10.410">
    <property type="match status" value="1"/>
</dbReference>
<dbReference type="EMBL" id="OKRB01000080">
    <property type="protein sequence ID" value="SPE19485.1"/>
    <property type="molecule type" value="Genomic_DNA"/>
</dbReference>
<dbReference type="OrthoDB" id="9794041at2"/>
<dbReference type="Proteomes" id="UP000239735">
    <property type="component" value="Unassembled WGS sequence"/>
</dbReference>
<dbReference type="AlphaFoldDB" id="A0A2N9L941"/>
<dbReference type="InterPro" id="IPR023168">
    <property type="entry name" value="GatB_Yqey_C_2"/>
</dbReference>
<proteinExistence type="predicted"/>
<organism evidence="1 2">
    <name type="scientific">Candidatus Sulfuritelmatomonas gaucii</name>
    <dbReference type="NCBI Taxonomy" id="2043161"/>
    <lineage>
        <taxon>Bacteria</taxon>
        <taxon>Pseudomonadati</taxon>
        <taxon>Acidobacteriota</taxon>
        <taxon>Terriglobia</taxon>
        <taxon>Terriglobales</taxon>
        <taxon>Acidobacteriaceae</taxon>
        <taxon>Candidatus Sulfuritelmatomonas</taxon>
    </lineage>
</organism>
<dbReference type="PANTHER" id="PTHR28055">
    <property type="entry name" value="ALTERED INHERITANCE OF MITOCHONDRIA PROTEIN 41, MITOCHONDRIAL"/>
    <property type="match status" value="1"/>
</dbReference>
<name>A0A2N9L941_9BACT</name>
<gene>
    <name evidence="1" type="ORF">SBA5_240068</name>
</gene>
<evidence type="ECO:0000313" key="2">
    <source>
        <dbReference type="Proteomes" id="UP000239735"/>
    </source>
</evidence>
<dbReference type="Gene3D" id="1.10.1510.10">
    <property type="entry name" value="Uncharacterised protein YqeY/AIM41 PF09424, N-terminal domain"/>
    <property type="match status" value="1"/>
</dbReference>
<sequence>MSEPGALETLISQQIVTAMKAHDADRTGALRLIKNALKNKSIEKRAPLTQAEGEQTLASMIKQRRDSIEQFSKGNRPDLVAKEQAEIVIIEEFLPKALDEAGLAALVSEALAELEGSLGHKPTQKEIGPAMKAVQGKLQAASLRADGRAVSELVKKALAG</sequence>
<reference evidence="2" key="1">
    <citation type="submission" date="2018-02" db="EMBL/GenBank/DDBJ databases">
        <authorList>
            <person name="Hausmann B."/>
        </authorList>
    </citation>
    <scope>NUCLEOTIDE SEQUENCE [LARGE SCALE GENOMIC DNA]</scope>
    <source>
        <strain evidence="2">Peat soil MAG SbA5</strain>
    </source>
</reference>
<dbReference type="Pfam" id="PF09424">
    <property type="entry name" value="YqeY"/>
    <property type="match status" value="1"/>
</dbReference>
<dbReference type="PANTHER" id="PTHR28055:SF1">
    <property type="entry name" value="ALTERED INHERITANCE OF MITOCHONDRIA PROTEIN 41, MITOCHONDRIAL"/>
    <property type="match status" value="1"/>
</dbReference>
<dbReference type="InterPro" id="IPR003789">
    <property type="entry name" value="Asn/Gln_tRNA_amidoTrase-B-like"/>
</dbReference>
<dbReference type="GO" id="GO:0016884">
    <property type="term" value="F:carbon-nitrogen ligase activity, with glutamine as amido-N-donor"/>
    <property type="evidence" value="ECO:0007669"/>
    <property type="project" value="InterPro"/>
</dbReference>
<accession>A0A2N9L941</accession>
<evidence type="ECO:0000313" key="1">
    <source>
        <dbReference type="EMBL" id="SPE19485.1"/>
    </source>
</evidence>
<dbReference type="InterPro" id="IPR019004">
    <property type="entry name" value="YqeY/Aim41"/>
</dbReference>